<dbReference type="InterPro" id="IPR050471">
    <property type="entry name" value="AB_hydrolase"/>
</dbReference>
<feature type="compositionally biased region" description="Pro residues" evidence="1">
    <location>
        <begin position="73"/>
        <end position="90"/>
    </location>
</feature>
<organism evidence="3 4">
    <name type="scientific">Jimgerdemannia flammicorona</name>
    <dbReference type="NCBI Taxonomy" id="994334"/>
    <lineage>
        <taxon>Eukaryota</taxon>
        <taxon>Fungi</taxon>
        <taxon>Fungi incertae sedis</taxon>
        <taxon>Mucoromycota</taxon>
        <taxon>Mucoromycotina</taxon>
        <taxon>Endogonomycetes</taxon>
        <taxon>Endogonales</taxon>
        <taxon>Endogonaceae</taxon>
        <taxon>Jimgerdemannia</taxon>
    </lineage>
</organism>
<feature type="region of interest" description="Disordered" evidence="1">
    <location>
        <begin position="404"/>
        <end position="476"/>
    </location>
</feature>
<evidence type="ECO:0000313" key="4">
    <source>
        <dbReference type="Proteomes" id="UP000268093"/>
    </source>
</evidence>
<evidence type="ECO:0000259" key="2">
    <source>
        <dbReference type="Pfam" id="PF00561"/>
    </source>
</evidence>
<dbReference type="PANTHER" id="PTHR43433">
    <property type="entry name" value="HYDROLASE, ALPHA/BETA FOLD FAMILY PROTEIN"/>
    <property type="match status" value="1"/>
</dbReference>
<keyword evidence="4" id="KW-1185">Reference proteome</keyword>
<feature type="compositionally biased region" description="Low complexity" evidence="1">
    <location>
        <begin position="97"/>
        <end position="121"/>
    </location>
</feature>
<name>A0A433BAG6_9FUNG</name>
<sequence>MAHRRGPANSPTSTLPRPRAPPSRPPRHDDSAPYLPDHTTPVNLAIPSSGQLDLNPSRSQSTPVPSSRARKQPLPPHPTVRTTEPPPPLPSLATVLSPTSTPTHIPSPSATSTSLASPISPQTNTPARPRRLSTSYSSPTSPRAPARPFTKQLSSSSSSNSSSSSSITFPQKPRKHPDNVLANARVNQRFKYFPKVAVPGVLTQPPSRWVGFAENGDIKGVPVIIIGGHGCSRLVSVMFDDLGKRYGVRMIWPERPGYGLSEDSRCEEMKVLEWAGCMRVVFGARELRSRIQAPVWVGNGVVKDAIAQLADHLHIRRFSLIGQSVGAVFAMAVAHKYPMRILGPVYLISPWVSTYVANTFRWTRRLPASLFVGALNLAMDVMWSIDKLSSFSMDGWWGGNNAIPKETSSARSSLDHDRGSGDRMRRGRKGSSGTVSSASSSAGKGSAQGRSPLSADTGYGTNEEDDEEDLLAPPFVDIPTDFPEDRPLKHVVRARTVPLYFAMNAKRAAEPSTSGQLCDVVVALEKYQRFGFSYADVRCPVTVLWGDKDTLIPQNAIEWMVNNMRDVRIKVLEGEDHTLIWKEGVVEFTVRGIGDRWARGRGKQMGVPRVEVQEEEEVVEFGMAL</sequence>
<dbReference type="EMBL" id="RBNI01014415">
    <property type="protein sequence ID" value="RUP21486.1"/>
    <property type="molecule type" value="Genomic_DNA"/>
</dbReference>
<dbReference type="Proteomes" id="UP000268093">
    <property type="component" value="Unassembled WGS sequence"/>
</dbReference>
<dbReference type="AlphaFoldDB" id="A0A433BAG6"/>
<feature type="compositionally biased region" description="Low complexity" evidence="1">
    <location>
        <begin position="132"/>
        <end position="166"/>
    </location>
</feature>
<dbReference type="SUPFAM" id="SSF53474">
    <property type="entry name" value="alpha/beta-Hydrolases"/>
    <property type="match status" value="1"/>
</dbReference>
<dbReference type="InterPro" id="IPR029058">
    <property type="entry name" value="AB_hydrolase_fold"/>
</dbReference>
<accession>A0A433BAG6</accession>
<feature type="region of interest" description="Disordered" evidence="1">
    <location>
        <begin position="1"/>
        <end position="179"/>
    </location>
</feature>
<reference evidence="3 4" key="1">
    <citation type="journal article" date="2018" name="New Phytol.">
        <title>Phylogenomics of Endogonaceae and evolution of mycorrhizas within Mucoromycota.</title>
        <authorList>
            <person name="Chang Y."/>
            <person name="Desiro A."/>
            <person name="Na H."/>
            <person name="Sandor L."/>
            <person name="Lipzen A."/>
            <person name="Clum A."/>
            <person name="Barry K."/>
            <person name="Grigoriev I.V."/>
            <person name="Martin F.M."/>
            <person name="Stajich J.E."/>
            <person name="Smith M.E."/>
            <person name="Bonito G."/>
            <person name="Spatafora J.W."/>
        </authorList>
    </citation>
    <scope>NUCLEOTIDE SEQUENCE [LARGE SCALE GENOMIC DNA]</scope>
    <source>
        <strain evidence="3 4">GMNB39</strain>
    </source>
</reference>
<proteinExistence type="predicted"/>
<dbReference type="Pfam" id="PF00561">
    <property type="entry name" value="Abhydrolase_1"/>
    <property type="match status" value="1"/>
</dbReference>
<dbReference type="OrthoDB" id="435520at2759"/>
<gene>
    <name evidence="3" type="ORF">BC936DRAFT_139185</name>
</gene>
<evidence type="ECO:0000313" key="3">
    <source>
        <dbReference type="EMBL" id="RUP21486.1"/>
    </source>
</evidence>
<feature type="compositionally biased region" description="Basic and acidic residues" evidence="1">
    <location>
        <begin position="413"/>
        <end position="424"/>
    </location>
</feature>
<dbReference type="GO" id="GO:0016787">
    <property type="term" value="F:hydrolase activity"/>
    <property type="evidence" value="ECO:0007669"/>
    <property type="project" value="UniProtKB-KW"/>
</dbReference>
<keyword evidence="3" id="KW-0378">Hydrolase</keyword>
<evidence type="ECO:0000256" key="1">
    <source>
        <dbReference type="SAM" id="MobiDB-lite"/>
    </source>
</evidence>
<feature type="domain" description="AB hydrolase-1" evidence="2">
    <location>
        <begin position="224"/>
        <end position="581"/>
    </location>
</feature>
<feature type="compositionally biased region" description="Low complexity" evidence="1">
    <location>
        <begin position="431"/>
        <end position="451"/>
    </location>
</feature>
<protein>
    <submittedName>
        <fullName evidence="3">Alpha/Beta hydrolase protein</fullName>
    </submittedName>
</protein>
<comment type="caution">
    <text evidence="3">The sequence shown here is derived from an EMBL/GenBank/DDBJ whole genome shotgun (WGS) entry which is preliminary data.</text>
</comment>
<dbReference type="PANTHER" id="PTHR43433:SF10">
    <property type="entry name" value="AB HYDROLASE-1 DOMAIN-CONTAINING PROTEIN"/>
    <property type="match status" value="1"/>
</dbReference>
<dbReference type="Gene3D" id="3.40.50.1820">
    <property type="entry name" value="alpha/beta hydrolase"/>
    <property type="match status" value="1"/>
</dbReference>
<feature type="compositionally biased region" description="Polar residues" evidence="1">
    <location>
        <begin position="40"/>
        <end position="65"/>
    </location>
</feature>
<dbReference type="InterPro" id="IPR000073">
    <property type="entry name" value="AB_hydrolase_1"/>
</dbReference>